<proteinExistence type="predicted"/>
<dbReference type="InterPro" id="IPR050693">
    <property type="entry name" value="Hsp70_NEF-Inhibitors"/>
</dbReference>
<protein>
    <recommendedName>
        <fullName evidence="3">Nucleotide exchange factor SIL1</fullName>
    </recommendedName>
</protein>
<accession>A0A9P6STY9</accession>
<dbReference type="PANTHER" id="PTHR19316">
    <property type="entry name" value="PROTEIN FOLDING REGULATOR"/>
    <property type="match status" value="1"/>
</dbReference>
<dbReference type="PANTHER" id="PTHR19316:SF18">
    <property type="entry name" value="HSP70-BINDING PROTEIN 1"/>
    <property type="match status" value="1"/>
</dbReference>
<evidence type="ECO:0000313" key="1">
    <source>
        <dbReference type="EMBL" id="KAG0002774.1"/>
    </source>
</evidence>
<sequence>MDFVSHKKYAKLIDPEDVNEKDATNSILVVDTDTPGIFQHNVGGGSNKDGILPNMPPPIDLQPDDETDFANLEEASRMKLQTVFDSIPELVHLKDSDSQQQQQQQPKPIIPVGQQTEHQLFLEQLDIIKTSSDNERIFGALGELQDLASDMDYGLLLSAGEGLRALVNQLHCGGKTDIECENAHQIRSKAALVIGSAVQNYEKAQSAAFKANLHKFLLARLEAETDGQVLRKLIFAYGALVRGSNNEFIQDEDIVRLAAVYKESIDSEFRRKCVYIMSDFADPDMQFVRANPNDTTVTEGEDQGNHESTMTVETKERVNVGPWCETLQQEKESNKDGDDHEDWEIVERAMEVLQASYPETCIVNKNSVKDEL</sequence>
<dbReference type="AlphaFoldDB" id="A0A9P6STY9"/>
<comment type="caution">
    <text evidence="1">The sequence shown here is derived from an EMBL/GenBank/DDBJ whole genome shotgun (WGS) entry which is preliminary data.</text>
</comment>
<name>A0A9P6STY9_9FUNG</name>
<dbReference type="Proteomes" id="UP000749646">
    <property type="component" value="Unassembled WGS sequence"/>
</dbReference>
<dbReference type="EMBL" id="JAAAHW010000409">
    <property type="protein sequence ID" value="KAG0002774.1"/>
    <property type="molecule type" value="Genomic_DNA"/>
</dbReference>
<dbReference type="InterPro" id="IPR016024">
    <property type="entry name" value="ARM-type_fold"/>
</dbReference>
<reference evidence="1" key="1">
    <citation type="journal article" date="2020" name="Fungal Divers.">
        <title>Resolving the Mortierellaceae phylogeny through synthesis of multi-gene phylogenetics and phylogenomics.</title>
        <authorList>
            <person name="Vandepol N."/>
            <person name="Liber J."/>
            <person name="Desiro A."/>
            <person name="Na H."/>
            <person name="Kennedy M."/>
            <person name="Barry K."/>
            <person name="Grigoriev I.V."/>
            <person name="Miller A.N."/>
            <person name="O'Donnell K."/>
            <person name="Stajich J.E."/>
            <person name="Bonito G."/>
        </authorList>
    </citation>
    <scope>NUCLEOTIDE SEQUENCE</scope>
    <source>
        <strain evidence="1">MES-2147</strain>
    </source>
</reference>
<dbReference type="InterPro" id="IPR011989">
    <property type="entry name" value="ARM-like"/>
</dbReference>
<dbReference type="OrthoDB" id="448649at2759"/>
<keyword evidence="2" id="KW-1185">Reference proteome</keyword>
<evidence type="ECO:0000313" key="2">
    <source>
        <dbReference type="Proteomes" id="UP000749646"/>
    </source>
</evidence>
<dbReference type="GO" id="GO:0005783">
    <property type="term" value="C:endoplasmic reticulum"/>
    <property type="evidence" value="ECO:0007669"/>
    <property type="project" value="TreeGrafter"/>
</dbReference>
<organism evidence="1 2">
    <name type="scientific">Modicella reniformis</name>
    <dbReference type="NCBI Taxonomy" id="1440133"/>
    <lineage>
        <taxon>Eukaryota</taxon>
        <taxon>Fungi</taxon>
        <taxon>Fungi incertae sedis</taxon>
        <taxon>Mucoromycota</taxon>
        <taxon>Mortierellomycotina</taxon>
        <taxon>Mortierellomycetes</taxon>
        <taxon>Mortierellales</taxon>
        <taxon>Mortierellaceae</taxon>
        <taxon>Modicella</taxon>
    </lineage>
</organism>
<dbReference type="GO" id="GO:0000774">
    <property type="term" value="F:adenyl-nucleotide exchange factor activity"/>
    <property type="evidence" value="ECO:0007669"/>
    <property type="project" value="TreeGrafter"/>
</dbReference>
<evidence type="ECO:0008006" key="3">
    <source>
        <dbReference type="Google" id="ProtNLM"/>
    </source>
</evidence>
<dbReference type="SUPFAM" id="SSF48371">
    <property type="entry name" value="ARM repeat"/>
    <property type="match status" value="1"/>
</dbReference>
<gene>
    <name evidence="1" type="ORF">BGZ65_002338</name>
</gene>
<dbReference type="Gene3D" id="1.25.10.10">
    <property type="entry name" value="Leucine-rich Repeat Variant"/>
    <property type="match status" value="1"/>
</dbReference>